<sequence>MKRHFVCLALACSIMSLYGDDATRSTQEELRRRNIYFGDIDGRASPELEQALKHYQKRKGLAVSGMNDHDTLRSLGVIGRGANEAPPKELVLPDEPVLKSDIRINVKAEATEIAADTGVSPASVDPAVIAAGEPRARRRGKSAHTREPVVQSGTGGATTAERTRTKPGAPMQIPGGVEAYLANYLHAVSHNQLQDELHFYADRVNYLGNGWVDRRIIEHTLGKYYARWPHRSYSRIERISTRTIPRQGVIVVDFRVAFKFENGKAKARGETDNEIVINAATSDPRIISIKERRVRR</sequence>
<feature type="region of interest" description="Disordered" evidence="1">
    <location>
        <begin position="134"/>
        <end position="171"/>
    </location>
</feature>
<accession>B4D8M2</accession>
<dbReference type="InterPro" id="IPR036366">
    <property type="entry name" value="PGBDSf"/>
</dbReference>
<dbReference type="RefSeq" id="WP_006982583.1">
    <property type="nucleotide sequence ID" value="NZ_ABVL01000022.1"/>
</dbReference>
<reference evidence="3 4" key="1">
    <citation type="journal article" date="2011" name="J. Bacteriol.">
        <title>Genome sequence of Chthoniobacter flavus Ellin428, an aerobic heterotrophic soil bacterium.</title>
        <authorList>
            <person name="Kant R."/>
            <person name="van Passel M.W."/>
            <person name="Palva A."/>
            <person name="Lucas S."/>
            <person name="Lapidus A."/>
            <person name="Glavina Del Rio T."/>
            <person name="Dalin E."/>
            <person name="Tice H."/>
            <person name="Bruce D."/>
            <person name="Goodwin L."/>
            <person name="Pitluck S."/>
            <person name="Larimer F.W."/>
            <person name="Land M.L."/>
            <person name="Hauser L."/>
            <person name="Sangwan P."/>
            <person name="de Vos W.M."/>
            <person name="Janssen P.H."/>
            <person name="Smidt H."/>
        </authorList>
    </citation>
    <scope>NUCLEOTIDE SEQUENCE [LARGE SCALE GENOMIC DNA]</scope>
    <source>
        <strain evidence="3 4">Ellin428</strain>
    </source>
</reference>
<proteinExistence type="predicted"/>
<dbReference type="Gene3D" id="1.10.101.10">
    <property type="entry name" value="PGBD-like superfamily/PGBD"/>
    <property type="match status" value="1"/>
</dbReference>
<organism evidence="3 4">
    <name type="scientific">Chthoniobacter flavus Ellin428</name>
    <dbReference type="NCBI Taxonomy" id="497964"/>
    <lineage>
        <taxon>Bacteria</taxon>
        <taxon>Pseudomonadati</taxon>
        <taxon>Verrucomicrobiota</taxon>
        <taxon>Spartobacteria</taxon>
        <taxon>Chthoniobacterales</taxon>
        <taxon>Chthoniobacteraceae</taxon>
        <taxon>Chthoniobacter</taxon>
    </lineage>
</organism>
<dbReference type="InterPro" id="IPR002477">
    <property type="entry name" value="Peptidoglycan-bd-like"/>
</dbReference>
<dbReference type="AlphaFoldDB" id="B4D8M2"/>
<dbReference type="EMBL" id="ABVL01000022">
    <property type="protein sequence ID" value="EDY17244.1"/>
    <property type="molecule type" value="Genomic_DNA"/>
</dbReference>
<evidence type="ECO:0000313" key="4">
    <source>
        <dbReference type="Proteomes" id="UP000005824"/>
    </source>
</evidence>
<dbReference type="InterPro" id="IPR036365">
    <property type="entry name" value="PGBD-like_sf"/>
</dbReference>
<dbReference type="Pfam" id="PF01471">
    <property type="entry name" value="PG_binding_1"/>
    <property type="match status" value="1"/>
</dbReference>
<dbReference type="Proteomes" id="UP000005824">
    <property type="component" value="Unassembled WGS sequence"/>
</dbReference>
<keyword evidence="4" id="KW-1185">Reference proteome</keyword>
<dbReference type="InParanoid" id="B4D8M2"/>
<name>B4D8M2_9BACT</name>
<protein>
    <submittedName>
        <fullName evidence="3">Peptidoglycan-binding domain 1 protein</fullName>
    </submittedName>
</protein>
<evidence type="ECO:0000313" key="3">
    <source>
        <dbReference type="EMBL" id="EDY17244.1"/>
    </source>
</evidence>
<gene>
    <name evidence="3" type="ORF">CfE428DRAFT_5262</name>
</gene>
<feature type="domain" description="Peptidoglycan binding-like" evidence="2">
    <location>
        <begin position="23"/>
        <end position="75"/>
    </location>
</feature>
<dbReference type="STRING" id="497964.CfE428DRAFT_5262"/>
<dbReference type="SUPFAM" id="SSF47090">
    <property type="entry name" value="PGBD-like"/>
    <property type="match status" value="1"/>
</dbReference>
<evidence type="ECO:0000259" key="2">
    <source>
        <dbReference type="Pfam" id="PF01471"/>
    </source>
</evidence>
<evidence type="ECO:0000256" key="1">
    <source>
        <dbReference type="SAM" id="MobiDB-lite"/>
    </source>
</evidence>
<comment type="caution">
    <text evidence="3">The sequence shown here is derived from an EMBL/GenBank/DDBJ whole genome shotgun (WGS) entry which is preliminary data.</text>
</comment>